<evidence type="ECO:0000256" key="7">
    <source>
        <dbReference type="ARBA" id="ARBA00029480"/>
    </source>
</evidence>
<dbReference type="Gene3D" id="1.20.5.190">
    <property type="match status" value="2"/>
</dbReference>
<keyword evidence="11" id="KW-1185">Reference proteome</keyword>
<keyword evidence="4" id="KW-0010">Activator</keyword>
<dbReference type="PANTHER" id="PTHR23335:SF1">
    <property type="entry name" value="CALMODULIN-BINDING TRANSCRIPTION ACTIVATOR, ISOFORM F"/>
    <property type="match status" value="1"/>
</dbReference>
<keyword evidence="6" id="KW-0539">Nucleus</keyword>
<dbReference type="Pfam" id="PF01833">
    <property type="entry name" value="TIG"/>
    <property type="match status" value="1"/>
</dbReference>
<evidence type="ECO:0000256" key="2">
    <source>
        <dbReference type="ARBA" id="ARBA00008267"/>
    </source>
</evidence>
<dbReference type="SMART" id="SM00015">
    <property type="entry name" value="IQ"/>
    <property type="match status" value="3"/>
</dbReference>
<dbReference type="PANTHER" id="PTHR23335">
    <property type="entry name" value="CALMODULIN-BINDING TRANSCRIPTION ACTIVATOR CAMTA"/>
    <property type="match status" value="1"/>
</dbReference>
<protein>
    <recommendedName>
        <fullName evidence="9">CG-1 domain-containing protein</fullName>
    </recommendedName>
</protein>
<reference evidence="10 11" key="1">
    <citation type="submission" date="2023-09" db="EMBL/GenBank/DDBJ databases">
        <title>Nesidiocoris tenuis whole genome shotgun sequence.</title>
        <authorList>
            <person name="Shibata T."/>
            <person name="Shimoda M."/>
            <person name="Kobayashi T."/>
            <person name="Uehara T."/>
        </authorList>
    </citation>
    <scope>NUCLEOTIDE SEQUENCE [LARGE SCALE GENOMIC DNA]</scope>
    <source>
        <strain evidence="10 11">Japan</strain>
    </source>
</reference>
<evidence type="ECO:0000256" key="1">
    <source>
        <dbReference type="ARBA" id="ARBA00004123"/>
    </source>
</evidence>
<dbReference type="Pfam" id="PF03859">
    <property type="entry name" value="CG-1"/>
    <property type="match status" value="1"/>
</dbReference>
<dbReference type="InterPro" id="IPR005559">
    <property type="entry name" value="CG-1_dom"/>
</dbReference>
<dbReference type="PROSITE" id="PS50096">
    <property type="entry name" value="IQ"/>
    <property type="match status" value="1"/>
</dbReference>
<sequence>MLLYSRKKVRYRRDGYCWKKRKDGKTTREDHMKLKVQGTECIYGCYVHSAILPTFHRRCYWLLQNPDIVLVHYLNVPYPDDNKMVSPSLALCADKKQWTKEELVSQLKPMFYSEEDAEVKNELEMSTAETVESIVSQLLERQRSARTAAICKQLECGCPDSTCQDAKTCSQPIRRITSAKPEPSSDSNQVSSTTGSGLLVARGMSHNERTVPLHNLHPTQQLPHGSSSSQGNTPLVLSLSQLQTPGSLLILNSNQSSASGGHVASLVAQRHTRKEKHHDPPMEMENSHCQISQPVAPQMRGLSVHQQTTSSISNGSTSVGHQESSGSLDKMENSKYKRKQLSSSTNKPQMKSYLAPHLKDMGSSSEYYETLDLSQEDIQQTLSANMPLSCTQSDSRDDHKESSVLPGFEFDFNDVNPSSHVDDDVFVNLDAFDMISEFPDLEGLDHNHNGNTIGDSVVSGSENHGEVMDTEKGSNSPPRMDYREGTANITDYSPEWAYTEGGVKVLVTGPWYSNTSPYTVLFDSCPVPTTLVQSGVLRCYCPAHEAGMVTLQVACEGFVISNSAMFEYKRAPPGGNERAAEVGTREPQPHDSLLRFTLMQRLDSIDGRLDIKQEPQDSVENTISGGYEDKLVNKVQKFFRRSWKFPELVDVTKEWCETYKGMTLLHLSAALGYTRLICALIQWKTKKHSAILELEVDGMNQDADGFTPLMRACERGHIETSLLLHEWLPAAVTILNNSGESVLTVAKKSSHTKLASDLCTRINRNGSNYFLSTDCENESIERDSVDGTHTSLESLNSSRDDGVFLHPSSLNTSDFSGLNMELHVNIPQWTETQRDMSRNSSPSPSSQSTKGLLGNRLVKRPSVDSGIQLQSSVDSLPTIRINRNSKVNDAPKLSRFDRSMSLPLSTHSLDSGYDSNFDNFHASPRRMNYTLCEAQKQTSTAATQVDAEPVVATSSQQQQPVGEQDARVLTLAEQIIAAMPDRIKNKSQGEMMMLSSDDMEVMSMESPLLLDEPPSSSSSCCFDTNSEFNFDNSYRYYEVGTPCSSLSPGSCLPSPPFPMNRSPSPQPTTADFCEFLHASNSVYFEKDFSNLTLSDREQRELYEAAKVIQKAYRSYKGRKKLEQDKERQAAILIQNYYRRYKQYAYYKQMTHAAMVIQNGYRSYCENKRFKKNQDASVRIQNCYRNFREQSETPPTGLKRTYSQRRQHQAARKIQQFMRQSKNKLQRERAERERQGQCKGSPQN</sequence>
<accession>A0ABN7AZU2</accession>
<name>A0ABN7AZU2_9HEMI</name>
<evidence type="ECO:0000313" key="11">
    <source>
        <dbReference type="Proteomes" id="UP001307889"/>
    </source>
</evidence>
<keyword evidence="3" id="KW-0040">ANK repeat</keyword>
<dbReference type="Gene3D" id="2.60.40.10">
    <property type="entry name" value="Immunoglobulins"/>
    <property type="match status" value="1"/>
</dbReference>
<dbReference type="CDD" id="cd23767">
    <property type="entry name" value="IQCD"/>
    <property type="match status" value="1"/>
</dbReference>
<dbReference type="Gene3D" id="1.25.40.20">
    <property type="entry name" value="Ankyrin repeat-containing domain"/>
    <property type="match status" value="1"/>
</dbReference>
<evidence type="ECO:0000313" key="10">
    <source>
        <dbReference type="EMBL" id="BES97069.1"/>
    </source>
</evidence>
<dbReference type="SMART" id="SM01076">
    <property type="entry name" value="CG-1"/>
    <property type="match status" value="1"/>
</dbReference>
<evidence type="ECO:0000256" key="5">
    <source>
        <dbReference type="ARBA" id="ARBA00023163"/>
    </source>
</evidence>
<organism evidence="10 11">
    <name type="scientific">Nesidiocoris tenuis</name>
    <dbReference type="NCBI Taxonomy" id="355587"/>
    <lineage>
        <taxon>Eukaryota</taxon>
        <taxon>Metazoa</taxon>
        <taxon>Ecdysozoa</taxon>
        <taxon>Arthropoda</taxon>
        <taxon>Hexapoda</taxon>
        <taxon>Insecta</taxon>
        <taxon>Pterygota</taxon>
        <taxon>Neoptera</taxon>
        <taxon>Paraneoptera</taxon>
        <taxon>Hemiptera</taxon>
        <taxon>Heteroptera</taxon>
        <taxon>Panheteroptera</taxon>
        <taxon>Cimicomorpha</taxon>
        <taxon>Miridae</taxon>
        <taxon>Dicyphina</taxon>
        <taxon>Nesidiocoris</taxon>
    </lineage>
</organism>
<dbReference type="Pfam" id="PF00612">
    <property type="entry name" value="IQ"/>
    <property type="match status" value="1"/>
</dbReference>
<dbReference type="InterPro" id="IPR013783">
    <property type="entry name" value="Ig-like_fold"/>
</dbReference>
<dbReference type="InterPro" id="IPR000048">
    <property type="entry name" value="IQ_motif_EF-hand-BS"/>
</dbReference>
<feature type="region of interest" description="Disordered" evidence="8">
    <location>
        <begin position="461"/>
        <end position="481"/>
    </location>
</feature>
<comment type="subunit">
    <text evidence="7">May interact with calmodulin.</text>
</comment>
<dbReference type="PROSITE" id="PS51437">
    <property type="entry name" value="CG_1"/>
    <property type="match status" value="1"/>
</dbReference>
<feature type="region of interest" description="Disordered" evidence="8">
    <location>
        <begin position="831"/>
        <end position="854"/>
    </location>
</feature>
<dbReference type="SUPFAM" id="SSF48403">
    <property type="entry name" value="Ankyrin repeat"/>
    <property type="match status" value="1"/>
</dbReference>
<feature type="compositionally biased region" description="Basic and acidic residues" evidence="8">
    <location>
        <begin position="463"/>
        <end position="472"/>
    </location>
</feature>
<keyword evidence="5" id="KW-0804">Transcription</keyword>
<dbReference type="SUPFAM" id="SSF81296">
    <property type="entry name" value="E set domains"/>
    <property type="match status" value="1"/>
</dbReference>
<evidence type="ECO:0000256" key="4">
    <source>
        <dbReference type="ARBA" id="ARBA00023159"/>
    </source>
</evidence>
<feature type="domain" description="CG-1" evidence="9">
    <location>
        <begin position="1"/>
        <end position="82"/>
    </location>
</feature>
<dbReference type="InterPro" id="IPR036770">
    <property type="entry name" value="Ankyrin_rpt-contain_sf"/>
</dbReference>
<feature type="region of interest" description="Disordered" evidence="8">
    <location>
        <begin position="297"/>
        <end position="351"/>
    </location>
</feature>
<evidence type="ECO:0000256" key="3">
    <source>
        <dbReference type="ARBA" id="ARBA00023043"/>
    </source>
</evidence>
<feature type="region of interest" description="Disordered" evidence="8">
    <location>
        <begin position="1189"/>
        <end position="1243"/>
    </location>
</feature>
<comment type="subcellular location">
    <subcellularLocation>
        <location evidence="1">Nucleus</location>
    </subcellularLocation>
</comment>
<dbReference type="SUPFAM" id="SSF52540">
    <property type="entry name" value="P-loop containing nucleoside triphosphate hydrolases"/>
    <property type="match status" value="1"/>
</dbReference>
<dbReference type="InterPro" id="IPR002909">
    <property type="entry name" value="IPT_dom"/>
</dbReference>
<proteinExistence type="inferred from homology"/>
<evidence type="ECO:0000256" key="6">
    <source>
        <dbReference type="ARBA" id="ARBA00023242"/>
    </source>
</evidence>
<evidence type="ECO:0000259" key="9">
    <source>
        <dbReference type="PROSITE" id="PS51437"/>
    </source>
</evidence>
<feature type="compositionally biased region" description="Basic and acidic residues" evidence="8">
    <location>
        <begin position="1224"/>
        <end position="1235"/>
    </location>
</feature>
<feature type="compositionally biased region" description="Basic residues" evidence="8">
    <location>
        <begin position="1201"/>
        <end position="1210"/>
    </location>
</feature>
<gene>
    <name evidence="10" type="ORF">NTJ_09875</name>
</gene>
<feature type="compositionally biased region" description="Polar residues" evidence="8">
    <location>
        <begin position="304"/>
        <end position="327"/>
    </location>
</feature>
<evidence type="ECO:0000256" key="8">
    <source>
        <dbReference type="SAM" id="MobiDB-lite"/>
    </source>
</evidence>
<dbReference type="Proteomes" id="UP001307889">
    <property type="component" value="Chromosome 7"/>
</dbReference>
<dbReference type="InterPro" id="IPR014756">
    <property type="entry name" value="Ig_E-set"/>
</dbReference>
<dbReference type="InterPro" id="IPR027417">
    <property type="entry name" value="P-loop_NTPase"/>
</dbReference>
<dbReference type="EMBL" id="AP028915">
    <property type="protein sequence ID" value="BES97069.1"/>
    <property type="molecule type" value="Genomic_DNA"/>
</dbReference>
<comment type="similarity">
    <text evidence="2">Belongs to the CAMTA family.</text>
</comment>